<feature type="region of interest" description="Disordered" evidence="1">
    <location>
        <begin position="1"/>
        <end position="24"/>
    </location>
</feature>
<dbReference type="AlphaFoldDB" id="A0A915EBZ7"/>
<proteinExistence type="predicted"/>
<organism evidence="2 3">
    <name type="scientific">Ditylenchus dipsaci</name>
    <dbReference type="NCBI Taxonomy" id="166011"/>
    <lineage>
        <taxon>Eukaryota</taxon>
        <taxon>Metazoa</taxon>
        <taxon>Ecdysozoa</taxon>
        <taxon>Nematoda</taxon>
        <taxon>Chromadorea</taxon>
        <taxon>Rhabditida</taxon>
        <taxon>Tylenchina</taxon>
        <taxon>Tylenchomorpha</taxon>
        <taxon>Sphaerularioidea</taxon>
        <taxon>Anguinidae</taxon>
        <taxon>Anguininae</taxon>
        <taxon>Ditylenchus</taxon>
    </lineage>
</organism>
<reference evidence="3" key="1">
    <citation type="submission" date="2022-11" db="UniProtKB">
        <authorList>
            <consortium name="WormBaseParasite"/>
        </authorList>
    </citation>
    <scope>IDENTIFICATION</scope>
</reference>
<dbReference type="Proteomes" id="UP000887574">
    <property type="component" value="Unplaced"/>
</dbReference>
<name>A0A915EBZ7_9BILA</name>
<accession>A0A915EBZ7</accession>
<sequence>MQESQEAAALEALSKKVNEMTQDEGDTAAAEALCREMNKFIEEIKNQSKRSYVAMEQKTPTKFVEILGDEASHYHVEGT</sequence>
<feature type="compositionally biased region" description="Low complexity" evidence="1">
    <location>
        <begin position="1"/>
        <end position="12"/>
    </location>
</feature>
<evidence type="ECO:0000256" key="1">
    <source>
        <dbReference type="SAM" id="MobiDB-lite"/>
    </source>
</evidence>
<protein>
    <submittedName>
        <fullName evidence="3">Uncharacterized protein</fullName>
    </submittedName>
</protein>
<evidence type="ECO:0000313" key="3">
    <source>
        <dbReference type="WBParaSite" id="jg3681"/>
    </source>
</evidence>
<keyword evidence="2" id="KW-1185">Reference proteome</keyword>
<dbReference type="WBParaSite" id="jg3681">
    <property type="protein sequence ID" value="jg3681"/>
    <property type="gene ID" value="jg3681"/>
</dbReference>
<evidence type="ECO:0000313" key="2">
    <source>
        <dbReference type="Proteomes" id="UP000887574"/>
    </source>
</evidence>